<feature type="signal peptide" evidence="1">
    <location>
        <begin position="1"/>
        <end position="19"/>
    </location>
</feature>
<gene>
    <name evidence="2" type="ORF">AZI87_04090</name>
</gene>
<accession>A0A162GLF0</accession>
<evidence type="ECO:0000313" key="2">
    <source>
        <dbReference type="EMBL" id="KYG68439.1"/>
    </source>
</evidence>
<name>A0A162GLF0_BDEBC</name>
<reference evidence="2 3" key="1">
    <citation type="submission" date="2016-03" db="EMBL/GenBank/DDBJ databases">
        <authorList>
            <person name="Ploux O."/>
        </authorList>
    </citation>
    <scope>NUCLEOTIDE SEQUENCE [LARGE SCALE GENOMIC DNA]</scope>
    <source>
        <strain evidence="2 3">EC13</strain>
    </source>
</reference>
<dbReference type="AlphaFoldDB" id="A0A162GLF0"/>
<comment type="caution">
    <text evidence="2">The sequence shown here is derived from an EMBL/GenBank/DDBJ whole genome shotgun (WGS) entry which is preliminary data.</text>
</comment>
<dbReference type="Proteomes" id="UP000075799">
    <property type="component" value="Unassembled WGS sequence"/>
</dbReference>
<dbReference type="RefSeq" id="WP_063205134.1">
    <property type="nucleotide sequence ID" value="NZ_LUKD01000001.1"/>
</dbReference>
<evidence type="ECO:0000256" key="1">
    <source>
        <dbReference type="SAM" id="SignalP"/>
    </source>
</evidence>
<sequence length="107" mass="11799">MKTFVTFILIALTSSQVFAADACKRKVAKAAVQQAQLDREESEIQPPELHLLSSEFQGNRLISVYEADLLHCTPGDLDACGSLTYEVVTAETNSTCQVLRIYMTGEE</sequence>
<dbReference type="EMBL" id="LUKD01000001">
    <property type="protein sequence ID" value="KYG68439.1"/>
    <property type="molecule type" value="Genomic_DNA"/>
</dbReference>
<evidence type="ECO:0000313" key="3">
    <source>
        <dbReference type="Proteomes" id="UP000075799"/>
    </source>
</evidence>
<organism evidence="2 3">
    <name type="scientific">Bdellovibrio bacteriovorus</name>
    <dbReference type="NCBI Taxonomy" id="959"/>
    <lineage>
        <taxon>Bacteria</taxon>
        <taxon>Pseudomonadati</taxon>
        <taxon>Bdellovibrionota</taxon>
        <taxon>Bdellovibrionia</taxon>
        <taxon>Bdellovibrionales</taxon>
        <taxon>Pseudobdellovibrionaceae</taxon>
        <taxon>Bdellovibrio</taxon>
    </lineage>
</organism>
<keyword evidence="1" id="KW-0732">Signal</keyword>
<proteinExistence type="predicted"/>
<feature type="chain" id="PRO_5007835280" evidence="1">
    <location>
        <begin position="20"/>
        <end position="107"/>
    </location>
</feature>
<dbReference type="OrthoDB" id="9842950at2"/>
<protein>
    <submittedName>
        <fullName evidence="2">Uncharacterized protein</fullName>
    </submittedName>
</protein>